<gene>
    <name evidence="1" type="ORF">CTRG_03203</name>
</gene>
<dbReference type="VEuPathDB" id="FungiDB:CTRG_03203"/>
<evidence type="ECO:0000313" key="1">
    <source>
        <dbReference type="EMBL" id="EER32778.1"/>
    </source>
</evidence>
<dbReference type="OrthoDB" id="4014539at2759"/>
<dbReference type="GeneID" id="8295925"/>
<accession>C5MAW1</accession>
<proteinExistence type="predicted"/>
<organism evidence="1 2">
    <name type="scientific">Candida tropicalis (strain ATCC MYA-3404 / T1)</name>
    <name type="common">Yeast</name>
    <dbReference type="NCBI Taxonomy" id="294747"/>
    <lineage>
        <taxon>Eukaryota</taxon>
        <taxon>Fungi</taxon>
        <taxon>Dikarya</taxon>
        <taxon>Ascomycota</taxon>
        <taxon>Saccharomycotina</taxon>
        <taxon>Pichiomycetes</taxon>
        <taxon>Debaryomycetaceae</taxon>
        <taxon>Candida/Lodderomyces clade</taxon>
        <taxon>Candida</taxon>
    </lineage>
</organism>
<reference evidence="1 2" key="1">
    <citation type="journal article" date="2009" name="Nature">
        <title>Evolution of pathogenicity and sexual reproduction in eight Candida genomes.</title>
        <authorList>
            <person name="Butler G."/>
            <person name="Rasmussen M.D."/>
            <person name="Lin M.F."/>
            <person name="Santos M.A."/>
            <person name="Sakthikumar S."/>
            <person name="Munro C.A."/>
            <person name="Rheinbay E."/>
            <person name="Grabherr M."/>
            <person name="Forche A."/>
            <person name="Reedy J.L."/>
            <person name="Agrafioti I."/>
            <person name="Arnaud M.B."/>
            <person name="Bates S."/>
            <person name="Brown A.J."/>
            <person name="Brunke S."/>
            <person name="Costanzo M.C."/>
            <person name="Fitzpatrick D.A."/>
            <person name="de Groot P.W."/>
            <person name="Harris D."/>
            <person name="Hoyer L.L."/>
            <person name="Hube B."/>
            <person name="Klis F.M."/>
            <person name="Kodira C."/>
            <person name="Lennard N."/>
            <person name="Logue M.E."/>
            <person name="Martin R."/>
            <person name="Neiman A.M."/>
            <person name="Nikolaou E."/>
            <person name="Quail M.A."/>
            <person name="Quinn J."/>
            <person name="Santos M.C."/>
            <person name="Schmitzberger F.F."/>
            <person name="Sherlock G."/>
            <person name="Shah P."/>
            <person name="Silverstein K.A."/>
            <person name="Skrzypek M.S."/>
            <person name="Soll D."/>
            <person name="Staggs R."/>
            <person name="Stansfield I."/>
            <person name="Stumpf M.P."/>
            <person name="Sudbery P.E."/>
            <person name="Srikantha T."/>
            <person name="Zeng Q."/>
            <person name="Berman J."/>
            <person name="Berriman M."/>
            <person name="Heitman J."/>
            <person name="Gow N.A."/>
            <person name="Lorenz M.C."/>
            <person name="Birren B.W."/>
            <person name="Kellis M."/>
            <person name="Cuomo C.A."/>
        </authorList>
    </citation>
    <scope>NUCLEOTIDE SEQUENCE [LARGE SCALE GENOMIC DNA]</scope>
    <source>
        <strain evidence="2">ATCC MYA-3404 / T1</strain>
    </source>
</reference>
<evidence type="ECO:0008006" key="3">
    <source>
        <dbReference type="Google" id="ProtNLM"/>
    </source>
</evidence>
<dbReference type="Proteomes" id="UP000002037">
    <property type="component" value="Unassembled WGS sequence"/>
</dbReference>
<dbReference type="HOGENOM" id="CLU_882769_0_0_1"/>
<evidence type="ECO:0000313" key="2">
    <source>
        <dbReference type="Proteomes" id="UP000002037"/>
    </source>
</evidence>
<dbReference type="EMBL" id="GG692398">
    <property type="protein sequence ID" value="EER32778.1"/>
    <property type="molecule type" value="Genomic_DNA"/>
</dbReference>
<dbReference type="RefSeq" id="XP_002548906.1">
    <property type="nucleotide sequence ID" value="XM_002548860.1"/>
</dbReference>
<protein>
    <recommendedName>
        <fullName evidence="3">F-box domain-containing protein</fullName>
    </recommendedName>
</protein>
<sequence length="340" mass="39905">MSELNIIPLKKDTSSVLLLPFPVLARIMYETFKSNDFELRSILPMLYTCKYVYYTYNFMLFTLQPLRLNFGVYKDKSLSIPLSKLSYLLSNERICPKLQMLYITIIPTLLNRKAINETLTNLDRFQSLSQLTIKVKSINFLVQYLKYFPVTLIYLKVVVIRNVQFYSKLKCLDIPRFSLKVLKFQLLTHSLPSLRVVNTLVSVNFRTSLKLNPSIIHVYQVLSQLLYMNRESMEYLELDMLNLNQVFLILSDMYHFAGPEFFPNLKLIKVDQTTNYPVFQVSTWLSNSGTIIYINNYLSNFVIIKNYGASQGIRESKFDMVSFHCKLSSIKKQLNLYYNK</sequence>
<name>C5MAW1_CANTT</name>
<keyword evidence="2" id="KW-1185">Reference proteome</keyword>
<dbReference type="AlphaFoldDB" id="C5MAW1"/>
<dbReference type="KEGG" id="ctp:CTRG_03203"/>